<evidence type="ECO:0000313" key="2">
    <source>
        <dbReference type="EMBL" id="MBB3861593.1"/>
    </source>
</evidence>
<protein>
    <recommendedName>
        <fullName evidence="4">Polyhydroxyalkanoic acid system protein</fullName>
    </recommendedName>
</protein>
<dbReference type="EMBL" id="JACICY010000007">
    <property type="protein sequence ID" value="MBB3861593.1"/>
    <property type="molecule type" value="Genomic_DNA"/>
</dbReference>
<feature type="compositionally biased region" description="Basic and acidic residues" evidence="1">
    <location>
        <begin position="7"/>
        <end position="25"/>
    </location>
</feature>
<dbReference type="Proteomes" id="UP000562395">
    <property type="component" value="Unassembled WGS sequence"/>
</dbReference>
<name>A0A7W5ZX75_9SPHN</name>
<dbReference type="AlphaFoldDB" id="A0A7W5ZX75"/>
<dbReference type="Pfam" id="PF09650">
    <property type="entry name" value="PHA_gran_rgn"/>
    <property type="match status" value="1"/>
</dbReference>
<dbReference type="InterPro" id="IPR013433">
    <property type="entry name" value="PHA_gran_rgn"/>
</dbReference>
<evidence type="ECO:0000313" key="3">
    <source>
        <dbReference type="Proteomes" id="UP000562395"/>
    </source>
</evidence>
<comment type="caution">
    <text evidence="2">The sequence shown here is derived from an EMBL/GenBank/DDBJ whole genome shotgun (WGS) entry which is preliminary data.</text>
</comment>
<sequence>MAIPHTLGREEARRRLRDKAGRAAEKADGMATVTTAFTDDDHMTMSVTAMGYTVDCHVEVAESELVVDVDIPASLGFAKRMIEGVIREKSGKLLT</sequence>
<accession>A0A7W5ZX75</accession>
<feature type="region of interest" description="Disordered" evidence="1">
    <location>
        <begin position="1"/>
        <end position="25"/>
    </location>
</feature>
<gene>
    <name evidence="2" type="ORF">GGQ88_002881</name>
</gene>
<reference evidence="2 3" key="1">
    <citation type="submission" date="2020-08" db="EMBL/GenBank/DDBJ databases">
        <title>Genomic Encyclopedia of Type Strains, Phase IV (KMG-IV): sequencing the most valuable type-strain genomes for metagenomic binning, comparative biology and taxonomic classification.</title>
        <authorList>
            <person name="Goeker M."/>
        </authorList>
    </citation>
    <scope>NUCLEOTIDE SEQUENCE [LARGE SCALE GENOMIC DNA]</scope>
    <source>
        <strain evidence="2 3">DSM 14552</strain>
    </source>
</reference>
<proteinExistence type="predicted"/>
<keyword evidence="3" id="KW-1185">Reference proteome</keyword>
<evidence type="ECO:0008006" key="4">
    <source>
        <dbReference type="Google" id="ProtNLM"/>
    </source>
</evidence>
<evidence type="ECO:0000256" key="1">
    <source>
        <dbReference type="SAM" id="MobiDB-lite"/>
    </source>
</evidence>
<organism evidence="2 3">
    <name type="scientific">Novosphingobium hassiacum</name>
    <dbReference type="NCBI Taxonomy" id="173676"/>
    <lineage>
        <taxon>Bacteria</taxon>
        <taxon>Pseudomonadati</taxon>
        <taxon>Pseudomonadota</taxon>
        <taxon>Alphaproteobacteria</taxon>
        <taxon>Sphingomonadales</taxon>
        <taxon>Sphingomonadaceae</taxon>
        <taxon>Novosphingobium</taxon>
    </lineage>
</organism>